<dbReference type="OrthoDB" id="2535883at2759"/>
<keyword evidence="2" id="KW-0472">Membrane</keyword>
<feature type="compositionally biased region" description="Basic and acidic residues" evidence="1">
    <location>
        <begin position="486"/>
        <end position="498"/>
    </location>
</feature>
<gene>
    <name evidence="3" type="ORF">BMF94_1911</name>
</gene>
<protein>
    <submittedName>
        <fullName evidence="3">Uncharacterized protein</fullName>
    </submittedName>
</protein>
<name>A0A2S5BDT4_9BASI</name>
<sequence length="679" mass="74141">MELHRRTLSSSSSSAGVPLLDPRPLPRDRADPRSNMAATRRIQVPSLRAGAIRARVVVQAAILLSLAAAAGFLLFGSSAPQRGAQRQTEAPFAVQDLAPDPPKRVVPPAKPRPKPPRPPLLPLEDAHTGGGAASSGEDSVSDAALHLSPTRRTKDVSYAEPWVLKGPRHKLPKCERILVFTFMPWWGFASEYILYTRAAAAAKKLGYTFVEDDRNWNYGRLSNYFQPRKLDCIPPDDWPDTRLALPLSPKTIRTRPSRLYYSRLNLSKLDDWTRETYLSSAVTVEQLANLRGTDREHAAMRDRAILEEGGTLPAPFERIFTDQSSAARGMWKPNAEVRNAIEAIKRQAGMKEEPWYAGTSSDDGAGLAGGAADGQGRGPTIAVHVRLGDKSSEYEHDAAQMGITNTFGNLSVYLQGAHDAYRRLIPSRYPALDPKAQRYSPYAPPTLLLVTAEPDISTQLSADPLLAPFRLVQTPDPDVQSANVDKSTKDRLAADAKKGGKSGPKAYADNDASREDRKIVKRDEAPSLMTGYSQAAFNALPMLERVVHTQAFVRDLTLLAKEADAAIVSGASNIGRLAMMLAGRDAVIGPRTELGHSLGGKMWVLSTPSYGLSERSVDAHWYPTAYADAVYHKIEDVEDLDNAAFLPEEQHAAEKAAQAAKAKAAKRRERQKAKKGPSS</sequence>
<feature type="region of interest" description="Disordered" evidence="1">
    <location>
        <begin position="85"/>
        <end position="140"/>
    </location>
</feature>
<feature type="compositionally biased region" description="Low complexity" evidence="1">
    <location>
        <begin position="9"/>
        <end position="22"/>
    </location>
</feature>
<feature type="transmembrane region" description="Helical" evidence="2">
    <location>
        <begin position="56"/>
        <end position="76"/>
    </location>
</feature>
<feature type="region of interest" description="Disordered" evidence="1">
    <location>
        <begin position="651"/>
        <end position="679"/>
    </location>
</feature>
<feature type="region of interest" description="Disordered" evidence="1">
    <location>
        <begin position="1"/>
        <end position="37"/>
    </location>
</feature>
<dbReference type="AlphaFoldDB" id="A0A2S5BDT4"/>
<keyword evidence="2" id="KW-1133">Transmembrane helix</keyword>
<dbReference type="Proteomes" id="UP000237144">
    <property type="component" value="Unassembled WGS sequence"/>
</dbReference>
<feature type="region of interest" description="Disordered" evidence="1">
    <location>
        <begin position="476"/>
        <end position="516"/>
    </location>
</feature>
<dbReference type="PANTHER" id="PTHR13132">
    <property type="entry name" value="ALPHA- 1,6 -FUCOSYLTRANSFERASE"/>
    <property type="match status" value="1"/>
</dbReference>
<comment type="caution">
    <text evidence="3">The sequence shown here is derived from an EMBL/GenBank/DDBJ whole genome shotgun (WGS) entry which is preliminary data.</text>
</comment>
<dbReference type="PANTHER" id="PTHR13132:SF29">
    <property type="entry name" value="ALPHA-(1,6)-FUCOSYLTRANSFERASE"/>
    <property type="match status" value="1"/>
</dbReference>
<dbReference type="GO" id="GO:0006487">
    <property type="term" value="P:protein N-linked glycosylation"/>
    <property type="evidence" value="ECO:0007669"/>
    <property type="project" value="TreeGrafter"/>
</dbReference>
<organism evidence="3 4">
    <name type="scientific">Rhodotorula taiwanensis</name>
    <dbReference type="NCBI Taxonomy" id="741276"/>
    <lineage>
        <taxon>Eukaryota</taxon>
        <taxon>Fungi</taxon>
        <taxon>Dikarya</taxon>
        <taxon>Basidiomycota</taxon>
        <taxon>Pucciniomycotina</taxon>
        <taxon>Microbotryomycetes</taxon>
        <taxon>Sporidiobolales</taxon>
        <taxon>Sporidiobolaceae</taxon>
        <taxon>Rhodotorula</taxon>
    </lineage>
</organism>
<evidence type="ECO:0000256" key="1">
    <source>
        <dbReference type="SAM" id="MobiDB-lite"/>
    </source>
</evidence>
<dbReference type="GO" id="GO:0046921">
    <property type="term" value="F:alpha-(1-&gt;6)-fucosyltransferase activity"/>
    <property type="evidence" value="ECO:0007669"/>
    <property type="project" value="TreeGrafter"/>
</dbReference>
<feature type="compositionally biased region" description="Basic residues" evidence="1">
    <location>
        <begin position="663"/>
        <end position="679"/>
    </location>
</feature>
<keyword evidence="2" id="KW-0812">Transmembrane</keyword>
<evidence type="ECO:0000256" key="2">
    <source>
        <dbReference type="SAM" id="Phobius"/>
    </source>
</evidence>
<evidence type="ECO:0000313" key="4">
    <source>
        <dbReference type="Proteomes" id="UP000237144"/>
    </source>
</evidence>
<dbReference type="EMBL" id="PJQD01000020">
    <property type="protein sequence ID" value="POY74935.1"/>
    <property type="molecule type" value="Genomic_DNA"/>
</dbReference>
<feature type="compositionally biased region" description="Pro residues" evidence="1">
    <location>
        <begin position="104"/>
        <end position="121"/>
    </location>
</feature>
<reference evidence="3 4" key="1">
    <citation type="journal article" date="2018" name="Front. Microbiol.">
        <title>Prospects for Fungal Bioremediation of Acidic Radioactive Waste Sites: Characterization and Genome Sequence of Rhodotorula taiwanensis MD1149.</title>
        <authorList>
            <person name="Tkavc R."/>
            <person name="Matrosova V.Y."/>
            <person name="Grichenko O.E."/>
            <person name="Gostincar C."/>
            <person name="Volpe R.P."/>
            <person name="Klimenkova P."/>
            <person name="Gaidamakova E.K."/>
            <person name="Zhou C.E."/>
            <person name="Stewart B.J."/>
            <person name="Lyman M.G."/>
            <person name="Malfatti S.A."/>
            <person name="Rubinfeld B."/>
            <person name="Courtot M."/>
            <person name="Singh J."/>
            <person name="Dalgard C.L."/>
            <person name="Hamilton T."/>
            <person name="Frey K.G."/>
            <person name="Gunde-Cimerman N."/>
            <person name="Dugan L."/>
            <person name="Daly M.J."/>
        </authorList>
    </citation>
    <scope>NUCLEOTIDE SEQUENCE [LARGE SCALE GENOMIC DNA]</scope>
    <source>
        <strain evidence="3 4">MD1149</strain>
    </source>
</reference>
<evidence type="ECO:0000313" key="3">
    <source>
        <dbReference type="EMBL" id="POY74935.1"/>
    </source>
</evidence>
<accession>A0A2S5BDT4</accession>
<keyword evidence="4" id="KW-1185">Reference proteome</keyword>
<proteinExistence type="predicted"/>